<feature type="domain" description="ELP1 three-helical bundle" evidence="10">
    <location>
        <begin position="1010"/>
        <end position="1172"/>
    </location>
</feature>
<dbReference type="Pfam" id="PF23925">
    <property type="entry name" value="A-sol_ELP1"/>
    <property type="match status" value="1"/>
</dbReference>
<reference evidence="11" key="1">
    <citation type="submission" date="2022-01" db="EMBL/GenBank/DDBJ databases">
        <authorList>
            <person name="King R."/>
        </authorList>
    </citation>
    <scope>NUCLEOTIDE SEQUENCE</scope>
</reference>
<accession>A0A9N9SEQ0</accession>
<dbReference type="PANTHER" id="PTHR12747:SF0">
    <property type="entry name" value="ELONGATOR COMPLEX PROTEIN 1"/>
    <property type="match status" value="1"/>
</dbReference>
<evidence type="ECO:0000256" key="6">
    <source>
        <dbReference type="SAM" id="MobiDB-lite"/>
    </source>
</evidence>
<dbReference type="Pfam" id="PF23936">
    <property type="entry name" value="HB_ELP1"/>
    <property type="match status" value="1"/>
</dbReference>
<evidence type="ECO:0000259" key="10">
    <source>
        <dbReference type="Pfam" id="PF23936"/>
    </source>
</evidence>
<keyword evidence="3 5" id="KW-0963">Cytoplasm</keyword>
<dbReference type="PANTHER" id="PTHR12747">
    <property type="entry name" value="ELONGATOR COMPLEX PROTEIN 1"/>
    <property type="match status" value="1"/>
</dbReference>
<keyword evidence="12" id="KW-1185">Reference proteome</keyword>
<dbReference type="InterPro" id="IPR036322">
    <property type="entry name" value="WD40_repeat_dom_sf"/>
</dbReference>
<reference evidence="11" key="2">
    <citation type="submission" date="2022-10" db="EMBL/GenBank/DDBJ databases">
        <authorList>
            <consortium name="ENA_rothamsted_submissions"/>
            <consortium name="culmorum"/>
            <person name="King R."/>
        </authorList>
    </citation>
    <scope>NUCLEOTIDE SEQUENCE</scope>
</reference>
<feature type="domain" description="ELP1 first N-terminal beta-propeller" evidence="7">
    <location>
        <begin position="62"/>
        <end position="330"/>
    </location>
</feature>
<feature type="compositionally biased region" description="Low complexity" evidence="6">
    <location>
        <begin position="1072"/>
        <end position="1094"/>
    </location>
</feature>
<evidence type="ECO:0000256" key="1">
    <source>
        <dbReference type="ARBA" id="ARBA00005043"/>
    </source>
</evidence>
<evidence type="ECO:0000256" key="3">
    <source>
        <dbReference type="ARBA" id="ARBA00022490"/>
    </source>
</evidence>
<dbReference type="Proteomes" id="UP001153737">
    <property type="component" value="Chromosome 14"/>
</dbReference>
<dbReference type="InterPro" id="IPR006849">
    <property type="entry name" value="Elp1"/>
</dbReference>
<evidence type="ECO:0000259" key="9">
    <source>
        <dbReference type="Pfam" id="PF23925"/>
    </source>
</evidence>
<comment type="similarity">
    <text evidence="2 5">Belongs to the ELP1/IKA1 family.</text>
</comment>
<dbReference type="SUPFAM" id="SSF50978">
    <property type="entry name" value="WD40 repeat-like"/>
    <property type="match status" value="1"/>
</dbReference>
<dbReference type="OrthoDB" id="40048at2759"/>
<keyword evidence="4" id="KW-0819">tRNA processing</keyword>
<dbReference type="EMBL" id="OU896720">
    <property type="protein sequence ID" value="CAG9816807.1"/>
    <property type="molecule type" value="Genomic_DNA"/>
</dbReference>
<dbReference type="InterPro" id="IPR056167">
    <property type="entry name" value="A-sol_ELP1"/>
</dbReference>
<dbReference type="PIRSF" id="PIRSF017233">
    <property type="entry name" value="IKAP"/>
    <property type="match status" value="1"/>
</dbReference>
<dbReference type="Pfam" id="PF23797">
    <property type="entry name" value="Beta-prop_ELP1_2nd"/>
    <property type="match status" value="1"/>
</dbReference>
<evidence type="ECO:0000313" key="12">
    <source>
        <dbReference type="Proteomes" id="UP001153737"/>
    </source>
</evidence>
<dbReference type="GO" id="GO:0002926">
    <property type="term" value="P:tRNA wobble base 5-methoxycarbonylmethyl-2-thiouridinylation"/>
    <property type="evidence" value="ECO:0007669"/>
    <property type="project" value="TreeGrafter"/>
</dbReference>
<comment type="function">
    <text evidence="5">Component of the elongator complex which is required for multiple tRNA modifications, including mcm5U (5-methoxycarbonylmethyl uridine), mcm5s2U (5-methoxycarbonylmethyl-2-thiouridine), and ncm5U (5-carbamoylmethyl uridine). The elongator complex catalyzes formation of carboxymethyluridine in the wobble base at position 34 in tRNAs.</text>
</comment>
<proteinExistence type="inferred from homology"/>
<feature type="domain" description="ELP1 alpha-solenoid" evidence="9">
    <location>
        <begin position="635"/>
        <end position="827"/>
    </location>
</feature>
<dbReference type="Pfam" id="PF04762">
    <property type="entry name" value="Beta-prop_ELP1_1st"/>
    <property type="match status" value="1"/>
</dbReference>
<sequence length="1221" mass="140974">MDNLELLHCQSVEVTEKISGNQRAYCYAEGSSHVVCGKTLYIYDDKKGNYSNHHIDKITGDLKYVRYISLNDIVFLATEKELLIFDHKRETSHIGHMMKKSLVEISWNPTDTLLVAIESDYNISTFTFSKISHSFDIKHTVSLDAAVPIPVLIGWGSQNTQFKGPKQRQAADTTKNAEVQKIVSHGPPRISWRGNSELFVVNYFKQEGRFLKVFDCDLNPLNQSEDYPNLLEPVAFMGQGQCIACCASKSNINELIIFEKNCKVKAVFELSDIKGSIQKLQYHSLMNLLAIQSFYEDQCYISIYLYSNARWFLKQQLVYPSNCKVFGFEWVDLQEHLFTTCKIVVFTSENIEHHIFRFVINRSPLSATVAVVNGRTIEFSMFDKKVIPPPMSFDYIQHVRPINRILFHPTKPLCVIIDSAFQVGLLEFDEHKKVALTMIQEQNFNMFTNSYSIVWAERDIIDVNISGDIEKEICASKIVGDIALRLKTVKKVPEKLILQYNDTNTLESHKFLEDETTLIYLTKRIFYFNDSEVHFECALSKNREFFLNDDLVCTGVTSFFIFKDYLMFTHVNCKLYCMRLKDSHGFCSNMDLSKIFSREIETGGRIVTCNNTLPPQIILQLPRGNLESIGCKLMTIDVVEGMLQQNNWKAALNILRTEKVNWNVLIDLNPTRFCEHIGDFVEAARNSAVLSSIVTDFNLTENCFQTFYKNYLTKALPAPKYNKRKIVENILEYLVSTDCLNNLACIIAIQLKHISLKSALKSIKDIFEADPEKYESVCSKAINQLLIQEHFKDVLNATFCFFNLEFLSLVYHNSTEDPKVYEPELANLRKMLPVEQRFHMCLKGNDLKKSVKYVLRCPAFSEKYISDFILNNKLEEEAYFSVKPFHEHCKLVTRLFAKRLSLQQKYIEAGLILKRSELLEEALIQYTNALEWREVLGLMTLLKFNEERKNLTLYDLSQRLLRANRVDDAVIVIEHYLKDYEKAILTLVEYKSFRKAVCVAHSYGAIEITNDTVIPQLENYVSDLIEKISGFNQTFSSYASRLETVRQEKKIKLENASLGIYEGDDDLYSESGSTISSLGSSRATSRSRGSTASSKNRRKEERKKIDLREGGYYEDIALIRALHILYTETFKFGQEVREICLITEYTNLEMFRRLHDDLKHLQKDMIKRIPDIWSEVFIRDTDSSDFATLAVIQNKQDLDPKYCTPPPEDVANLSWTLDIYA</sequence>
<dbReference type="GO" id="GO:0000049">
    <property type="term" value="F:tRNA binding"/>
    <property type="evidence" value="ECO:0007669"/>
    <property type="project" value="TreeGrafter"/>
</dbReference>
<dbReference type="InterPro" id="IPR056169">
    <property type="entry name" value="HB_ELP1"/>
</dbReference>
<dbReference type="InterPro" id="IPR056164">
    <property type="entry name" value="Beta-prop_ELP1_1st"/>
</dbReference>
<feature type="region of interest" description="Disordered" evidence="6">
    <location>
        <begin position="1072"/>
        <end position="1103"/>
    </location>
</feature>
<evidence type="ECO:0000259" key="7">
    <source>
        <dbReference type="Pfam" id="PF04762"/>
    </source>
</evidence>
<evidence type="ECO:0000256" key="2">
    <source>
        <dbReference type="ARBA" id="ARBA00006086"/>
    </source>
</evidence>
<keyword evidence="5" id="KW-0539">Nucleus</keyword>
<evidence type="ECO:0000256" key="4">
    <source>
        <dbReference type="ARBA" id="ARBA00022694"/>
    </source>
</evidence>
<name>A0A9N9SEQ0_PHACE</name>
<dbReference type="GO" id="GO:0005634">
    <property type="term" value="C:nucleus"/>
    <property type="evidence" value="ECO:0007669"/>
    <property type="project" value="UniProtKB-SubCell"/>
</dbReference>
<feature type="domain" description="ELP1 N-terminal second beta-propeller" evidence="8">
    <location>
        <begin position="371"/>
        <end position="607"/>
    </location>
</feature>
<dbReference type="GO" id="GO:0005829">
    <property type="term" value="C:cytosol"/>
    <property type="evidence" value="ECO:0007669"/>
    <property type="project" value="TreeGrafter"/>
</dbReference>
<dbReference type="GO" id="GO:0033588">
    <property type="term" value="C:elongator holoenzyme complex"/>
    <property type="evidence" value="ECO:0007669"/>
    <property type="project" value="InterPro"/>
</dbReference>
<dbReference type="AlphaFoldDB" id="A0A9N9SEQ0"/>
<comment type="subcellular location">
    <subcellularLocation>
        <location evidence="5">Cytoplasm</location>
    </subcellularLocation>
    <subcellularLocation>
        <location evidence="5">Nucleus</location>
    </subcellularLocation>
</comment>
<dbReference type="InterPro" id="IPR056165">
    <property type="entry name" value="Beta-prop_ELP1_2nd"/>
</dbReference>
<protein>
    <recommendedName>
        <fullName evidence="5">Elongator complex protein 1</fullName>
    </recommendedName>
</protein>
<evidence type="ECO:0000259" key="8">
    <source>
        <dbReference type="Pfam" id="PF23797"/>
    </source>
</evidence>
<evidence type="ECO:0000313" key="11">
    <source>
        <dbReference type="EMBL" id="CAG9816807.1"/>
    </source>
</evidence>
<evidence type="ECO:0000256" key="5">
    <source>
        <dbReference type="PIRNR" id="PIRNR017233"/>
    </source>
</evidence>
<gene>
    <name evidence="11" type="ORF">PHAECO_LOCUS4431</name>
</gene>
<organism evidence="11 12">
    <name type="scientific">Phaedon cochleariae</name>
    <name type="common">Mustard beetle</name>
    <dbReference type="NCBI Taxonomy" id="80249"/>
    <lineage>
        <taxon>Eukaryota</taxon>
        <taxon>Metazoa</taxon>
        <taxon>Ecdysozoa</taxon>
        <taxon>Arthropoda</taxon>
        <taxon>Hexapoda</taxon>
        <taxon>Insecta</taxon>
        <taxon>Pterygota</taxon>
        <taxon>Neoptera</taxon>
        <taxon>Endopterygota</taxon>
        <taxon>Coleoptera</taxon>
        <taxon>Polyphaga</taxon>
        <taxon>Cucujiformia</taxon>
        <taxon>Chrysomeloidea</taxon>
        <taxon>Chrysomelidae</taxon>
        <taxon>Chrysomelinae</taxon>
        <taxon>Chrysomelini</taxon>
        <taxon>Phaedon</taxon>
    </lineage>
</organism>
<comment type="pathway">
    <text evidence="1">tRNA modification; 5-methoxycarbonylmethyl-2-thiouridine-tRNA biosynthesis.</text>
</comment>